<feature type="domain" description="Fe/B12 periplasmic-binding" evidence="2">
    <location>
        <begin position="64"/>
        <end position="323"/>
    </location>
</feature>
<name>A0ABV7VY00_9BURK</name>
<feature type="region of interest" description="Disordered" evidence="1">
    <location>
        <begin position="1"/>
        <end position="20"/>
    </location>
</feature>
<dbReference type="PANTHER" id="PTHR30535:SF4">
    <property type="entry name" value="HEMIN-BINDING PERIPLASMIC PROTEIN HMUT"/>
    <property type="match status" value="1"/>
</dbReference>
<sequence length="323" mass="34398">MDSPLSHPRRPASPPATDWSANVPRRRALVCLAGSALLAAGRPSWSQTAPAAGSRTPGAERRPRLVTVGGGITEVVFALGAQDLLVGTDTTSLFPEAAQKTPKVGYMRQLSAEGLLALRPDALVAGTDAGPPVVLDQIRSAGVRVELIESDHRWDEVRRKVAAVGRATGREAEARALQERLDARWAAVQDQVRRGSQARPPRVLFVLSHTGSPLVSGEATAADAVIRFMGATNALGGFKGYRPMTAEAMALAAPDLILMTTQGLEAVGGAEKFWQRPELALTPAYRQRAGGRSLLHLDALELLGFGPRLPEVILTLHERVVMS</sequence>
<dbReference type="SUPFAM" id="SSF53807">
    <property type="entry name" value="Helical backbone' metal receptor"/>
    <property type="match status" value="1"/>
</dbReference>
<evidence type="ECO:0000313" key="3">
    <source>
        <dbReference type="EMBL" id="MFC3682082.1"/>
    </source>
</evidence>
<dbReference type="Proteomes" id="UP001595729">
    <property type="component" value="Unassembled WGS sequence"/>
</dbReference>
<evidence type="ECO:0000259" key="2">
    <source>
        <dbReference type="PROSITE" id="PS50983"/>
    </source>
</evidence>
<feature type="region of interest" description="Disordered" evidence="1">
    <location>
        <begin position="43"/>
        <end position="62"/>
    </location>
</feature>
<reference evidence="4" key="1">
    <citation type="journal article" date="2019" name="Int. J. Syst. Evol. Microbiol.">
        <title>The Global Catalogue of Microorganisms (GCM) 10K type strain sequencing project: providing services to taxonomists for standard genome sequencing and annotation.</title>
        <authorList>
            <consortium name="The Broad Institute Genomics Platform"/>
            <consortium name="The Broad Institute Genome Sequencing Center for Infectious Disease"/>
            <person name="Wu L."/>
            <person name="Ma J."/>
        </authorList>
    </citation>
    <scope>NUCLEOTIDE SEQUENCE [LARGE SCALE GENOMIC DNA]</scope>
    <source>
        <strain evidence="4">KCTC 42501</strain>
    </source>
</reference>
<proteinExistence type="predicted"/>
<accession>A0ABV7VY00</accession>
<dbReference type="InterPro" id="IPR050902">
    <property type="entry name" value="ABC_Transporter_SBP"/>
</dbReference>
<dbReference type="EMBL" id="JBHRXX010000001">
    <property type="protein sequence ID" value="MFC3682082.1"/>
    <property type="molecule type" value="Genomic_DNA"/>
</dbReference>
<dbReference type="RefSeq" id="WP_382169745.1">
    <property type="nucleotide sequence ID" value="NZ_JBHRXX010000001.1"/>
</dbReference>
<gene>
    <name evidence="3" type="ORF">ACFOPI_00665</name>
</gene>
<dbReference type="Gene3D" id="3.40.50.1980">
    <property type="entry name" value="Nitrogenase molybdenum iron protein domain"/>
    <property type="match status" value="2"/>
</dbReference>
<dbReference type="PANTHER" id="PTHR30535">
    <property type="entry name" value="VITAMIN B12-BINDING PROTEIN"/>
    <property type="match status" value="1"/>
</dbReference>
<organism evidence="3 4">
    <name type="scientific">Hydrogenophaga luteola</name>
    <dbReference type="NCBI Taxonomy" id="1591122"/>
    <lineage>
        <taxon>Bacteria</taxon>
        <taxon>Pseudomonadati</taxon>
        <taxon>Pseudomonadota</taxon>
        <taxon>Betaproteobacteria</taxon>
        <taxon>Burkholderiales</taxon>
        <taxon>Comamonadaceae</taxon>
        <taxon>Hydrogenophaga</taxon>
    </lineage>
</organism>
<evidence type="ECO:0000313" key="4">
    <source>
        <dbReference type="Proteomes" id="UP001595729"/>
    </source>
</evidence>
<protein>
    <submittedName>
        <fullName evidence="3">Hemin ABC transporter substrate-binding protein</fullName>
    </submittedName>
</protein>
<dbReference type="Pfam" id="PF01497">
    <property type="entry name" value="Peripla_BP_2"/>
    <property type="match status" value="1"/>
</dbReference>
<evidence type="ECO:0000256" key="1">
    <source>
        <dbReference type="SAM" id="MobiDB-lite"/>
    </source>
</evidence>
<comment type="caution">
    <text evidence="3">The sequence shown here is derived from an EMBL/GenBank/DDBJ whole genome shotgun (WGS) entry which is preliminary data.</text>
</comment>
<dbReference type="InterPro" id="IPR002491">
    <property type="entry name" value="ABC_transptr_periplasmic_BD"/>
</dbReference>
<keyword evidence="4" id="KW-1185">Reference proteome</keyword>
<dbReference type="PROSITE" id="PS50983">
    <property type="entry name" value="FE_B12_PBP"/>
    <property type="match status" value="1"/>
</dbReference>